<dbReference type="EMBL" id="BAAANN010000055">
    <property type="protein sequence ID" value="GAA1990540.1"/>
    <property type="molecule type" value="Genomic_DNA"/>
</dbReference>
<proteinExistence type="predicted"/>
<feature type="transmembrane region" description="Helical" evidence="5">
    <location>
        <begin position="167"/>
        <end position="190"/>
    </location>
</feature>
<dbReference type="PRINTS" id="PR01036">
    <property type="entry name" value="TCRTETB"/>
</dbReference>
<dbReference type="PANTHER" id="PTHR23501">
    <property type="entry name" value="MAJOR FACILITATOR SUPERFAMILY"/>
    <property type="match status" value="1"/>
</dbReference>
<comment type="caution">
    <text evidence="7">The sequence shown here is derived from an EMBL/GenBank/DDBJ whole genome shotgun (WGS) entry which is preliminary data.</text>
</comment>
<evidence type="ECO:0000259" key="6">
    <source>
        <dbReference type="PROSITE" id="PS50850"/>
    </source>
</evidence>
<dbReference type="Gene3D" id="1.20.1250.20">
    <property type="entry name" value="MFS general substrate transporter like domains"/>
    <property type="match status" value="2"/>
</dbReference>
<evidence type="ECO:0000256" key="4">
    <source>
        <dbReference type="ARBA" id="ARBA00023136"/>
    </source>
</evidence>
<reference evidence="8" key="1">
    <citation type="journal article" date="2019" name="Int. J. Syst. Evol. Microbiol.">
        <title>The Global Catalogue of Microorganisms (GCM) 10K type strain sequencing project: providing services to taxonomists for standard genome sequencing and annotation.</title>
        <authorList>
            <consortium name="The Broad Institute Genomics Platform"/>
            <consortium name="The Broad Institute Genome Sequencing Center for Infectious Disease"/>
            <person name="Wu L."/>
            <person name="Ma J."/>
        </authorList>
    </citation>
    <scope>NUCLEOTIDE SEQUENCE [LARGE SCALE GENOMIC DNA]</scope>
    <source>
        <strain evidence="8">JCM 14545</strain>
    </source>
</reference>
<feature type="transmembrane region" description="Helical" evidence="5">
    <location>
        <begin position="336"/>
        <end position="354"/>
    </location>
</feature>
<dbReference type="PANTHER" id="PTHR23501:SF197">
    <property type="entry name" value="COMD"/>
    <property type="match status" value="1"/>
</dbReference>
<evidence type="ECO:0000313" key="7">
    <source>
        <dbReference type="EMBL" id="GAA1990540.1"/>
    </source>
</evidence>
<dbReference type="InterPro" id="IPR036259">
    <property type="entry name" value="MFS_trans_sf"/>
</dbReference>
<evidence type="ECO:0000256" key="2">
    <source>
        <dbReference type="ARBA" id="ARBA00022692"/>
    </source>
</evidence>
<dbReference type="PROSITE" id="PS50850">
    <property type="entry name" value="MFS"/>
    <property type="match status" value="1"/>
</dbReference>
<evidence type="ECO:0000256" key="1">
    <source>
        <dbReference type="ARBA" id="ARBA00004651"/>
    </source>
</evidence>
<feature type="transmembrane region" description="Helical" evidence="5">
    <location>
        <begin position="106"/>
        <end position="128"/>
    </location>
</feature>
<keyword evidence="3 5" id="KW-1133">Transmembrane helix</keyword>
<feature type="transmembrane region" description="Helical" evidence="5">
    <location>
        <begin position="304"/>
        <end position="324"/>
    </location>
</feature>
<feature type="transmembrane region" description="Helical" evidence="5">
    <location>
        <begin position="396"/>
        <end position="417"/>
    </location>
</feature>
<comment type="subcellular location">
    <subcellularLocation>
        <location evidence="1">Cell membrane</location>
        <topology evidence="1">Multi-pass membrane protein</topology>
    </subcellularLocation>
</comment>
<keyword evidence="8" id="KW-1185">Reference proteome</keyword>
<evidence type="ECO:0000256" key="5">
    <source>
        <dbReference type="SAM" id="Phobius"/>
    </source>
</evidence>
<feature type="domain" description="Major facilitator superfamily (MFS) profile" evidence="6">
    <location>
        <begin position="17"/>
        <end position="456"/>
    </location>
</feature>
<dbReference type="InterPro" id="IPR011701">
    <property type="entry name" value="MFS"/>
</dbReference>
<dbReference type="SUPFAM" id="SSF103473">
    <property type="entry name" value="MFS general substrate transporter"/>
    <property type="match status" value="1"/>
</dbReference>
<evidence type="ECO:0000313" key="8">
    <source>
        <dbReference type="Proteomes" id="UP001501116"/>
    </source>
</evidence>
<dbReference type="Proteomes" id="UP001501116">
    <property type="component" value="Unassembled WGS sequence"/>
</dbReference>
<accession>A0ABN2SQ12</accession>
<feature type="transmembrane region" description="Helical" evidence="5">
    <location>
        <begin position="202"/>
        <end position="222"/>
    </location>
</feature>
<evidence type="ECO:0000256" key="3">
    <source>
        <dbReference type="ARBA" id="ARBA00022989"/>
    </source>
</evidence>
<sequence length="462" mass="47536">MSSPPVAGVRPKHARPVLLGLLLSVFLAMLDAQVVATALPRVLADLGGSGFAWITTGYLLASTISAPAYGKFGDQFGRKPVFVTAIALFLAGSAACALAPTLPLLIAARVLQGIGAGGLFVSVISILFDLYPGRERARVMGYFSVCFAVASLAGPAVGGVLTDLLGWRSIFLVTVLAGVLALAVVVRYLRLPKPHGRAVLDWPGLILLSGAIGALTLLTSWAGSRYPWLSWPIGLLAIATIVCGIAFVAAERRAREPVLPPRLFRDGTFRVATSVSVIAGFVFLGTVNYLALFVRAIGVTSASVTGLVLSPMMLGVVASSMLSSRRIAKTGSYHRYPAASMALGLLSCALMSIMDASVPLPLVAGTLAVFGLAAGLNMQVLGLAAQNTAPPGDIGAVSGAITFLRSLGTAVGISVFGSVFTATPDHVSALHHVALTAGVLLAVGFAVSLSLKSIPLSTKEHS</sequence>
<feature type="transmembrane region" description="Helical" evidence="5">
    <location>
        <begin position="271"/>
        <end position="292"/>
    </location>
</feature>
<feature type="transmembrane region" description="Helical" evidence="5">
    <location>
        <begin position="429"/>
        <end position="451"/>
    </location>
</feature>
<name>A0ABN2SQ12_9PSEU</name>
<feature type="transmembrane region" description="Helical" evidence="5">
    <location>
        <begin position="360"/>
        <end position="384"/>
    </location>
</feature>
<keyword evidence="4 5" id="KW-0472">Membrane</keyword>
<feature type="transmembrane region" description="Helical" evidence="5">
    <location>
        <begin position="140"/>
        <end position="161"/>
    </location>
</feature>
<dbReference type="InterPro" id="IPR020846">
    <property type="entry name" value="MFS_dom"/>
</dbReference>
<dbReference type="RefSeq" id="WP_344431047.1">
    <property type="nucleotide sequence ID" value="NZ_BAAANN010000055.1"/>
</dbReference>
<organism evidence="7 8">
    <name type="scientific">Amycolatopsis minnesotensis</name>
    <dbReference type="NCBI Taxonomy" id="337894"/>
    <lineage>
        <taxon>Bacteria</taxon>
        <taxon>Bacillati</taxon>
        <taxon>Actinomycetota</taxon>
        <taxon>Actinomycetes</taxon>
        <taxon>Pseudonocardiales</taxon>
        <taxon>Pseudonocardiaceae</taxon>
        <taxon>Amycolatopsis</taxon>
    </lineage>
</organism>
<dbReference type="Pfam" id="PF07690">
    <property type="entry name" value="MFS_1"/>
    <property type="match status" value="1"/>
</dbReference>
<keyword evidence="2 5" id="KW-0812">Transmembrane</keyword>
<protein>
    <submittedName>
        <fullName evidence="7">MFS transporter</fullName>
    </submittedName>
</protein>
<feature type="transmembrane region" description="Helical" evidence="5">
    <location>
        <begin position="81"/>
        <end position="100"/>
    </location>
</feature>
<feature type="transmembrane region" description="Helical" evidence="5">
    <location>
        <begin position="228"/>
        <end position="250"/>
    </location>
</feature>
<feature type="transmembrane region" description="Helical" evidence="5">
    <location>
        <begin position="46"/>
        <end position="69"/>
    </location>
</feature>
<gene>
    <name evidence="7" type="ORF">GCM10009754_81190</name>
</gene>